<evidence type="ECO:0000256" key="4">
    <source>
        <dbReference type="ARBA" id="ARBA00022692"/>
    </source>
</evidence>
<dbReference type="SMART" id="SM00382">
    <property type="entry name" value="AAA"/>
    <property type="match status" value="2"/>
</dbReference>
<dbReference type="InterPro" id="IPR043926">
    <property type="entry name" value="ABCG_dom"/>
</dbReference>
<keyword evidence="6" id="KW-0067">ATP-binding</keyword>
<dbReference type="SUPFAM" id="SSF52540">
    <property type="entry name" value="P-loop containing nucleoside triphosphate hydrolases"/>
    <property type="match status" value="2"/>
</dbReference>
<feature type="region of interest" description="Disordered" evidence="9">
    <location>
        <begin position="1"/>
        <end position="66"/>
    </location>
</feature>
<feature type="compositionally biased region" description="Low complexity" evidence="9">
    <location>
        <begin position="23"/>
        <end position="35"/>
    </location>
</feature>
<dbReference type="InterPro" id="IPR013525">
    <property type="entry name" value="ABC2_TM"/>
</dbReference>
<dbReference type="CDD" id="cd03233">
    <property type="entry name" value="ABCG_PDR_domain1"/>
    <property type="match status" value="1"/>
</dbReference>
<keyword evidence="3" id="KW-0813">Transport</keyword>
<feature type="transmembrane region" description="Helical" evidence="10">
    <location>
        <begin position="806"/>
        <end position="827"/>
    </location>
</feature>
<dbReference type="OrthoDB" id="245989at2759"/>
<name>A0A4S4LKZ6_9AGAM</name>
<dbReference type="Pfam" id="PF06422">
    <property type="entry name" value="PDR_CDR"/>
    <property type="match status" value="2"/>
</dbReference>
<feature type="transmembrane region" description="Helical" evidence="10">
    <location>
        <begin position="700"/>
        <end position="720"/>
    </location>
</feature>
<feature type="transmembrane region" description="Helical" evidence="10">
    <location>
        <begin position="594"/>
        <end position="615"/>
    </location>
</feature>
<feature type="transmembrane region" description="Helical" evidence="10">
    <location>
        <begin position="1470"/>
        <end position="1491"/>
    </location>
</feature>
<dbReference type="FunFam" id="3.40.50.300:FF:000054">
    <property type="entry name" value="ABC multidrug transporter atrF"/>
    <property type="match status" value="1"/>
</dbReference>
<evidence type="ECO:0000256" key="2">
    <source>
        <dbReference type="ARBA" id="ARBA00006012"/>
    </source>
</evidence>
<dbReference type="InterPro" id="IPR034003">
    <property type="entry name" value="ABCG_PDR_2"/>
</dbReference>
<dbReference type="GO" id="GO:0005524">
    <property type="term" value="F:ATP binding"/>
    <property type="evidence" value="ECO:0007669"/>
    <property type="project" value="UniProtKB-KW"/>
</dbReference>
<gene>
    <name evidence="12" type="ORF">EW145_g234</name>
</gene>
<keyword evidence="8 10" id="KW-0472">Membrane</keyword>
<evidence type="ECO:0000256" key="1">
    <source>
        <dbReference type="ARBA" id="ARBA00004141"/>
    </source>
</evidence>
<evidence type="ECO:0000256" key="9">
    <source>
        <dbReference type="SAM" id="MobiDB-lite"/>
    </source>
</evidence>
<evidence type="ECO:0000313" key="13">
    <source>
        <dbReference type="Proteomes" id="UP000308199"/>
    </source>
</evidence>
<sequence>MDVSRLSQPPGERDQDIVPELPAGPSIAAAAIGNAFHQHEHPAHESNEGEFKREGRRRGSNASVALDHFDPEGVNELRRTFTEQSAAFRSTRSLNLSEKPIVPVPASSARSTAESTVVSVAPEKDAFNFEKHLKDAIRRGEEQSILKRELGVVFQDLRVQGLGSSSSFQPTVGSSINPLLLLQKVQEAMHPRCRDILSGFEGVVNPGEMLLVLGRPGSGCSTLLKTLANQHAEFHSVEGMLHYNSFTPSQVRKHYRGDVIYCPEDDVHFPTLTVKETLSFAVRTRMPRSSVRLNLSREEFVKGVVDTLGAVFGLRQVMDTKVGNAAIRGVSGGQRKRVSIAEALATRAKLGSWDNSTRGLDSSTALEFVRALRIATDNIGLTSIVSIYQASELLYELFNKVCVIYEGKMIYYGKATEARQYFMEMGWEPANRQTTADFLVAVTDPNGRIIRPGFEHRAPRTADEMVAYFQKHPLCSENRADIANFLAENVISEHDDKLSSVPPRTISEREDKRKSYMQSAHAEQAKHTRLSSPYTISILTQVKEVIIRRVQILKGDWVAQIIQIVSFIFQAIIMGTIFLKVSNSTSAYFSRGGVLFFALLFGAVSAMAEIPALFAQRPIVLRHYKSAMYHPFTESIALTLVDIPFTLITLIIFSIMLYFLVGLQRSASQFFIFFLLIVAMTITMKAFFRTIAAAFKREASAQSLAGIFILVLVLYTGYTIPKPSMIGALRWITYLNPLRYGFEAILTNEFSTLNGECSSLVPSGSGYSNVTLANQVCSTVGSVPGQSTVNGNTFVEVSYGYSRSNLWMDFGIVVVFAAGFIFILNFLTEVNTTSAQDTAMTLYKRGAKSAPVIEGKGDDEEKGRAQVSDMAVEDSQEVAEEKAAASLAMTDVFFVAKSALRCSGKLTALMGESGAGKTTLLNVLAGRTDSGVVTGDRFVNGQELPRDFQAQTGYCQQMDTHLAQSTVREALLFSAKLRQPRSVPVAEKEAYVEMCLKMCGLEAHADAIVGSLGVEHRKRTTIAVELAAKPKLLLFLDEPTSGLDSQSAWAITSFLRTLADNGQAILCTIHQPSSELFQVFDRLLLLRKGGQTVYFGDIGQNSSTLIKYFEAKGGRTCAEDENPAEWMLDVIGAGATATSTIDWYEAWRKSEEASQVRVEIDDIHEEGRKKPAVEATLKSEFASSWGYQLFALTMRGFQSYWRNPTYILAKMALNICAGLFIGFTFFKAKDTIQGTQNKLFSIFMSTILSVPLANQLQVVFIEFRDIYEVRERPSRMYSWTALVTSQMLVEAPWNIFGSSVFFLCWYWTVGFDTSRAGYTYLMFGVVYPLYYTTIGQAVAAMAPNAPIASILFGSLFSFVISFNGVLQPFRELGWWQWMYRLSPFTYLVEGLLGQAIGHQEISCASQEFVFVDPPSGQTCSEYLSTYIASSGGYLQVPDATSKCQYCSSRTTDQFLESSFNIFYSHHWRNLGILIAFVFFNAAAVYAITYLFRIRSRR</sequence>
<dbReference type="GO" id="GO:0140359">
    <property type="term" value="F:ABC-type transporter activity"/>
    <property type="evidence" value="ECO:0007669"/>
    <property type="project" value="InterPro"/>
</dbReference>
<dbReference type="InterPro" id="IPR029481">
    <property type="entry name" value="ABC_trans_N"/>
</dbReference>
<feature type="transmembrane region" description="Helical" evidence="10">
    <location>
        <begin position="636"/>
        <end position="661"/>
    </location>
</feature>
<reference evidence="12 13" key="1">
    <citation type="submission" date="2019-02" db="EMBL/GenBank/DDBJ databases">
        <title>Genome sequencing of the rare red list fungi Phellinidium pouzarii.</title>
        <authorList>
            <person name="Buettner E."/>
            <person name="Kellner H."/>
        </authorList>
    </citation>
    <scope>NUCLEOTIDE SEQUENCE [LARGE SCALE GENOMIC DNA]</scope>
    <source>
        <strain evidence="12 13">DSM 108285</strain>
    </source>
</reference>
<keyword evidence="4 10" id="KW-0812">Transmembrane</keyword>
<dbReference type="InterPro" id="IPR003439">
    <property type="entry name" value="ABC_transporter-like_ATP-bd"/>
</dbReference>
<dbReference type="InterPro" id="IPR010929">
    <property type="entry name" value="PDR_CDR_ABC"/>
</dbReference>
<feature type="compositionally biased region" description="Basic and acidic residues" evidence="9">
    <location>
        <begin position="37"/>
        <end position="53"/>
    </location>
</feature>
<accession>A0A4S4LKZ6</accession>
<feature type="domain" description="ABC transporter" evidence="11">
    <location>
        <begin position="878"/>
        <end position="1113"/>
    </location>
</feature>
<dbReference type="EMBL" id="SGPK01000004">
    <property type="protein sequence ID" value="THH12068.1"/>
    <property type="molecule type" value="Genomic_DNA"/>
</dbReference>
<feature type="transmembrane region" description="Helical" evidence="10">
    <location>
        <begin position="1240"/>
        <end position="1261"/>
    </location>
</feature>
<comment type="caution">
    <text evidence="12">The sequence shown here is derived from an EMBL/GenBank/DDBJ whole genome shotgun (WGS) entry which is preliminary data.</text>
</comment>
<evidence type="ECO:0000256" key="10">
    <source>
        <dbReference type="SAM" id="Phobius"/>
    </source>
</evidence>
<evidence type="ECO:0000313" key="12">
    <source>
        <dbReference type="EMBL" id="THH12068.1"/>
    </source>
</evidence>
<dbReference type="CDD" id="cd03232">
    <property type="entry name" value="ABCG_PDR_domain2"/>
    <property type="match status" value="1"/>
</dbReference>
<feature type="transmembrane region" description="Helical" evidence="10">
    <location>
        <begin position="1207"/>
        <end position="1228"/>
    </location>
</feature>
<comment type="similarity">
    <text evidence="2">Belongs to the ABC transporter superfamily. ABCG family. PDR (TC 3.A.1.205) subfamily.</text>
</comment>
<dbReference type="GO" id="GO:0016887">
    <property type="term" value="F:ATP hydrolysis activity"/>
    <property type="evidence" value="ECO:0007669"/>
    <property type="project" value="InterPro"/>
</dbReference>
<dbReference type="Pfam" id="PF14510">
    <property type="entry name" value="ABC_trans_N"/>
    <property type="match status" value="1"/>
</dbReference>
<dbReference type="Pfam" id="PF19055">
    <property type="entry name" value="ABC2_membrane_7"/>
    <property type="match status" value="1"/>
</dbReference>
<feature type="transmembrane region" description="Helical" evidence="10">
    <location>
        <begin position="667"/>
        <end position="688"/>
    </location>
</feature>
<evidence type="ECO:0000256" key="7">
    <source>
        <dbReference type="ARBA" id="ARBA00022989"/>
    </source>
</evidence>
<dbReference type="InterPro" id="IPR003593">
    <property type="entry name" value="AAA+_ATPase"/>
</dbReference>
<proteinExistence type="inferred from homology"/>
<dbReference type="Pfam" id="PF00005">
    <property type="entry name" value="ABC_tran"/>
    <property type="match status" value="2"/>
</dbReference>
<keyword evidence="5" id="KW-0547">Nucleotide-binding</keyword>
<comment type="subcellular location">
    <subcellularLocation>
        <location evidence="1">Membrane</location>
        <topology evidence="1">Multi-pass membrane protein</topology>
    </subcellularLocation>
</comment>
<evidence type="ECO:0000256" key="3">
    <source>
        <dbReference type="ARBA" id="ARBA00022448"/>
    </source>
</evidence>
<dbReference type="InterPro" id="IPR017871">
    <property type="entry name" value="ABC_transporter-like_CS"/>
</dbReference>
<keyword evidence="7 10" id="KW-1133">Transmembrane helix</keyword>
<evidence type="ECO:0000256" key="8">
    <source>
        <dbReference type="ARBA" id="ARBA00023136"/>
    </source>
</evidence>
<feature type="region of interest" description="Disordered" evidence="9">
    <location>
        <begin position="497"/>
        <end position="526"/>
    </location>
</feature>
<evidence type="ECO:0000256" key="5">
    <source>
        <dbReference type="ARBA" id="ARBA00022741"/>
    </source>
</evidence>
<evidence type="ECO:0000259" key="11">
    <source>
        <dbReference type="PROSITE" id="PS50893"/>
    </source>
</evidence>
<feature type="transmembrane region" description="Helical" evidence="10">
    <location>
        <begin position="557"/>
        <end position="579"/>
    </location>
</feature>
<dbReference type="InterPro" id="IPR027417">
    <property type="entry name" value="P-loop_NTPase"/>
</dbReference>
<feature type="domain" description="ABC transporter" evidence="11">
    <location>
        <begin position="180"/>
        <end position="431"/>
    </location>
</feature>
<feature type="transmembrane region" description="Helical" evidence="10">
    <location>
        <begin position="1282"/>
        <end position="1308"/>
    </location>
</feature>
<dbReference type="GO" id="GO:0016020">
    <property type="term" value="C:membrane"/>
    <property type="evidence" value="ECO:0007669"/>
    <property type="project" value="UniProtKB-SubCell"/>
</dbReference>
<dbReference type="PROSITE" id="PS00211">
    <property type="entry name" value="ABC_TRANSPORTER_1"/>
    <property type="match status" value="1"/>
</dbReference>
<dbReference type="Pfam" id="PF01061">
    <property type="entry name" value="ABC2_membrane"/>
    <property type="match status" value="2"/>
</dbReference>
<organism evidence="12 13">
    <name type="scientific">Phellinidium pouzarii</name>
    <dbReference type="NCBI Taxonomy" id="167371"/>
    <lineage>
        <taxon>Eukaryota</taxon>
        <taxon>Fungi</taxon>
        <taxon>Dikarya</taxon>
        <taxon>Basidiomycota</taxon>
        <taxon>Agaricomycotina</taxon>
        <taxon>Agaricomycetes</taxon>
        <taxon>Hymenochaetales</taxon>
        <taxon>Hymenochaetaceae</taxon>
        <taxon>Phellinidium</taxon>
    </lineage>
</organism>
<feature type="transmembrane region" description="Helical" evidence="10">
    <location>
        <begin position="1320"/>
        <end position="1340"/>
    </location>
</feature>
<dbReference type="Proteomes" id="UP000308199">
    <property type="component" value="Unassembled WGS sequence"/>
</dbReference>
<dbReference type="PANTHER" id="PTHR19241">
    <property type="entry name" value="ATP-BINDING CASSETTE TRANSPORTER"/>
    <property type="match status" value="1"/>
</dbReference>
<dbReference type="InterPro" id="IPR034001">
    <property type="entry name" value="ABCG_PDR_1"/>
</dbReference>
<dbReference type="PROSITE" id="PS50893">
    <property type="entry name" value="ABC_TRANSPORTER_2"/>
    <property type="match status" value="2"/>
</dbReference>
<keyword evidence="13" id="KW-1185">Reference proteome</keyword>
<feature type="transmembrane region" description="Helical" evidence="10">
    <location>
        <begin position="1347"/>
        <end position="1366"/>
    </location>
</feature>
<protein>
    <recommendedName>
        <fullName evidence="11">ABC transporter domain-containing protein</fullName>
    </recommendedName>
</protein>
<evidence type="ECO:0000256" key="6">
    <source>
        <dbReference type="ARBA" id="ARBA00022840"/>
    </source>
</evidence>
<dbReference type="Gene3D" id="3.40.50.300">
    <property type="entry name" value="P-loop containing nucleotide triphosphate hydrolases"/>
    <property type="match status" value="2"/>
</dbReference>